<feature type="transmembrane region" description="Helical" evidence="5">
    <location>
        <begin position="448"/>
        <end position="467"/>
    </location>
</feature>
<feature type="transmembrane region" description="Helical" evidence="5">
    <location>
        <begin position="324"/>
        <end position="344"/>
    </location>
</feature>
<evidence type="ECO:0000259" key="6">
    <source>
        <dbReference type="PROSITE" id="PS50850"/>
    </source>
</evidence>
<feature type="transmembrane region" description="Helical" evidence="5">
    <location>
        <begin position="187"/>
        <end position="206"/>
    </location>
</feature>
<dbReference type="PANTHER" id="PTHR23501">
    <property type="entry name" value="MAJOR FACILITATOR SUPERFAMILY"/>
    <property type="match status" value="1"/>
</dbReference>
<dbReference type="GO" id="GO:0022857">
    <property type="term" value="F:transmembrane transporter activity"/>
    <property type="evidence" value="ECO:0007669"/>
    <property type="project" value="InterPro"/>
</dbReference>
<feature type="transmembrane region" description="Helical" evidence="5">
    <location>
        <begin position="245"/>
        <end position="265"/>
    </location>
</feature>
<feature type="domain" description="Major facilitator superfamily (MFS) profile" evidence="6">
    <location>
        <begin position="93"/>
        <end position="578"/>
    </location>
</feature>
<accession>A0A1R3RS39</accession>
<feature type="transmembrane region" description="Helical" evidence="5">
    <location>
        <begin position="162"/>
        <end position="181"/>
    </location>
</feature>
<feature type="transmembrane region" description="Helical" evidence="5">
    <location>
        <begin position="285"/>
        <end position="312"/>
    </location>
</feature>
<feature type="transmembrane region" description="Helical" evidence="5">
    <location>
        <begin position="396"/>
        <end position="414"/>
    </location>
</feature>
<feature type="transmembrane region" description="Helical" evidence="5">
    <location>
        <begin position="421"/>
        <end position="442"/>
    </location>
</feature>
<gene>
    <name evidence="7" type="ORF">ASPCADRAFT_165939</name>
</gene>
<dbReference type="PROSITE" id="PS50850">
    <property type="entry name" value="MFS"/>
    <property type="match status" value="1"/>
</dbReference>
<dbReference type="Proteomes" id="UP000188318">
    <property type="component" value="Unassembled WGS sequence"/>
</dbReference>
<keyword evidence="2 5" id="KW-0812">Transmembrane</keyword>
<dbReference type="InterPro" id="IPR011701">
    <property type="entry name" value="MFS"/>
</dbReference>
<dbReference type="STRING" id="602072.A0A1R3RS39"/>
<evidence type="ECO:0000256" key="2">
    <source>
        <dbReference type="ARBA" id="ARBA00022692"/>
    </source>
</evidence>
<dbReference type="SUPFAM" id="SSF103473">
    <property type="entry name" value="MFS general substrate transporter"/>
    <property type="match status" value="1"/>
</dbReference>
<dbReference type="InterPro" id="IPR020846">
    <property type="entry name" value="MFS_dom"/>
</dbReference>
<dbReference type="OMA" id="QTWGMLL"/>
<sequence>MFTRRIFCEKSDMIKAYKYISQKKKGPGSSASKRPCAHRSQWYQLDSAHGEESGSVDRPLSGSMQELNHVTDGENCSVCKEQKHNERVYRAKLIAGLTLPFILSTLDLTIVATATSSIASHFNQFDELNWIVTAFSLTSTTFIPIFGQLADVFGRHLVLQMALFFMLIGSVLCAAAQTWGMLLLGRALQGVGSAGLGNLIMIILADKVSLKENARNKSLFSLFGGVGYAVGPIVGGYLTDTNWRYCFVVPIPIAVISHILIFVLLRNDLVEGTMLRKGSRWSSVLPALATVDIGGSVLFIFGVGLIILAVTWGGATYSWSAKQVLAPLIVGAICFIAFFVYEYLLEPGRLFARIFPKHVATLPYSLFERRDTIWLAILNFSTGAAGYSTSKAGLELLYYIPGLGAGVYLAVYMCNAFPRQIFFPLKIGAVLSTVGLAVVAYAISAQNTSLLCGMMVVTGAGVGLRLMPASLHTAGIWPERITSAMSLMQVALPFGGTLGLTIMTSVFNNKFGNSAVMKGLEGADSTLDVHDTNSLSFLDDLPAAAQESVRIAGKDAIMWAFISILPIIGVSLITSAILGNVWVNVKAKRDKDGQDEADEGEEGRSEVIYVSYLWALAKGTITTHKRISKPVSSNT</sequence>
<evidence type="ECO:0000313" key="7">
    <source>
        <dbReference type="EMBL" id="OOF97289.1"/>
    </source>
</evidence>
<evidence type="ECO:0000313" key="8">
    <source>
        <dbReference type="Proteomes" id="UP000188318"/>
    </source>
</evidence>
<dbReference type="InterPro" id="IPR036259">
    <property type="entry name" value="MFS_trans_sf"/>
</dbReference>
<feature type="transmembrane region" description="Helical" evidence="5">
    <location>
        <begin position="487"/>
        <end position="507"/>
    </location>
</feature>
<dbReference type="Gene3D" id="1.20.1250.20">
    <property type="entry name" value="MFS general substrate transporter like domains"/>
    <property type="match status" value="1"/>
</dbReference>
<evidence type="ECO:0000256" key="1">
    <source>
        <dbReference type="ARBA" id="ARBA00004141"/>
    </source>
</evidence>
<dbReference type="EMBL" id="KV907497">
    <property type="protein sequence ID" value="OOF97289.1"/>
    <property type="molecule type" value="Genomic_DNA"/>
</dbReference>
<dbReference type="GO" id="GO:0005886">
    <property type="term" value="C:plasma membrane"/>
    <property type="evidence" value="ECO:0007669"/>
    <property type="project" value="TreeGrafter"/>
</dbReference>
<feature type="transmembrane region" description="Helical" evidence="5">
    <location>
        <begin position="218"/>
        <end position="239"/>
    </location>
</feature>
<protein>
    <recommendedName>
        <fullName evidence="6">Major facilitator superfamily (MFS) profile domain-containing protein</fullName>
    </recommendedName>
</protein>
<keyword evidence="3 5" id="KW-1133">Transmembrane helix</keyword>
<feature type="transmembrane region" description="Helical" evidence="5">
    <location>
        <begin position="130"/>
        <end position="150"/>
    </location>
</feature>
<dbReference type="OrthoDB" id="6770063at2759"/>
<proteinExistence type="predicted"/>
<name>A0A1R3RS39_ASPC5</name>
<organism evidence="7 8">
    <name type="scientific">Aspergillus carbonarius (strain ITEM 5010)</name>
    <dbReference type="NCBI Taxonomy" id="602072"/>
    <lineage>
        <taxon>Eukaryota</taxon>
        <taxon>Fungi</taxon>
        <taxon>Dikarya</taxon>
        <taxon>Ascomycota</taxon>
        <taxon>Pezizomycotina</taxon>
        <taxon>Eurotiomycetes</taxon>
        <taxon>Eurotiomycetidae</taxon>
        <taxon>Eurotiales</taxon>
        <taxon>Aspergillaceae</taxon>
        <taxon>Aspergillus</taxon>
        <taxon>Aspergillus subgen. Circumdati</taxon>
    </lineage>
</organism>
<evidence type="ECO:0000256" key="3">
    <source>
        <dbReference type="ARBA" id="ARBA00022989"/>
    </source>
</evidence>
<dbReference type="VEuPathDB" id="FungiDB:ASPCADRAFT_165939"/>
<keyword evidence="8" id="KW-1185">Reference proteome</keyword>
<keyword evidence="4 5" id="KW-0472">Membrane</keyword>
<dbReference type="PANTHER" id="PTHR23501:SF39">
    <property type="entry name" value="MULTIDRUG TRANSPORTER, PUTATIVE (AFU_ORTHOLOGUE AFUA_1G05010)-RELATED"/>
    <property type="match status" value="1"/>
</dbReference>
<dbReference type="Pfam" id="PF07690">
    <property type="entry name" value="MFS_1"/>
    <property type="match status" value="1"/>
</dbReference>
<feature type="transmembrane region" description="Helical" evidence="5">
    <location>
        <begin position="556"/>
        <end position="583"/>
    </location>
</feature>
<evidence type="ECO:0000256" key="5">
    <source>
        <dbReference type="SAM" id="Phobius"/>
    </source>
</evidence>
<dbReference type="AlphaFoldDB" id="A0A1R3RS39"/>
<comment type="subcellular location">
    <subcellularLocation>
        <location evidence="1">Membrane</location>
        <topology evidence="1">Multi-pass membrane protein</topology>
    </subcellularLocation>
</comment>
<feature type="transmembrane region" description="Helical" evidence="5">
    <location>
        <begin position="93"/>
        <end position="118"/>
    </location>
</feature>
<evidence type="ECO:0000256" key="4">
    <source>
        <dbReference type="ARBA" id="ARBA00023136"/>
    </source>
</evidence>
<reference evidence="8" key="1">
    <citation type="journal article" date="2017" name="Genome Biol.">
        <title>Comparative genomics reveals high biological diversity and specific adaptations in the industrially and medically important fungal genus Aspergillus.</title>
        <authorList>
            <person name="de Vries R.P."/>
            <person name="Riley R."/>
            <person name="Wiebenga A."/>
            <person name="Aguilar-Osorio G."/>
            <person name="Amillis S."/>
            <person name="Uchima C.A."/>
            <person name="Anderluh G."/>
            <person name="Asadollahi M."/>
            <person name="Askin M."/>
            <person name="Barry K."/>
            <person name="Battaglia E."/>
            <person name="Bayram O."/>
            <person name="Benocci T."/>
            <person name="Braus-Stromeyer S.A."/>
            <person name="Caldana C."/>
            <person name="Canovas D."/>
            <person name="Cerqueira G.C."/>
            <person name="Chen F."/>
            <person name="Chen W."/>
            <person name="Choi C."/>
            <person name="Clum A."/>
            <person name="Dos Santos R.A."/>
            <person name="Damasio A.R."/>
            <person name="Diallinas G."/>
            <person name="Emri T."/>
            <person name="Fekete E."/>
            <person name="Flipphi M."/>
            <person name="Freyberg S."/>
            <person name="Gallo A."/>
            <person name="Gournas C."/>
            <person name="Habgood R."/>
            <person name="Hainaut M."/>
            <person name="Harispe M.L."/>
            <person name="Henrissat B."/>
            <person name="Hilden K.S."/>
            <person name="Hope R."/>
            <person name="Hossain A."/>
            <person name="Karabika E."/>
            <person name="Karaffa L."/>
            <person name="Karanyi Z."/>
            <person name="Krasevec N."/>
            <person name="Kuo A."/>
            <person name="Kusch H."/>
            <person name="LaButti K."/>
            <person name="Lagendijk E.L."/>
            <person name="Lapidus A."/>
            <person name="Levasseur A."/>
            <person name="Lindquist E."/>
            <person name="Lipzen A."/>
            <person name="Logrieco A.F."/>
            <person name="MacCabe A."/>
            <person name="Maekelae M.R."/>
            <person name="Malavazi I."/>
            <person name="Melin P."/>
            <person name="Meyer V."/>
            <person name="Mielnichuk N."/>
            <person name="Miskei M."/>
            <person name="Molnar A.P."/>
            <person name="Mule G."/>
            <person name="Ngan C.Y."/>
            <person name="Orejas M."/>
            <person name="Orosz E."/>
            <person name="Ouedraogo J.P."/>
            <person name="Overkamp K.M."/>
            <person name="Park H.-S."/>
            <person name="Perrone G."/>
            <person name="Piumi F."/>
            <person name="Punt P.J."/>
            <person name="Ram A.F."/>
            <person name="Ramon A."/>
            <person name="Rauscher S."/>
            <person name="Record E."/>
            <person name="Riano-Pachon D.M."/>
            <person name="Robert V."/>
            <person name="Roehrig J."/>
            <person name="Ruller R."/>
            <person name="Salamov A."/>
            <person name="Salih N.S."/>
            <person name="Samson R.A."/>
            <person name="Sandor E."/>
            <person name="Sanguinetti M."/>
            <person name="Schuetze T."/>
            <person name="Sepcic K."/>
            <person name="Shelest E."/>
            <person name="Sherlock G."/>
            <person name="Sophianopoulou V."/>
            <person name="Squina F.M."/>
            <person name="Sun H."/>
            <person name="Susca A."/>
            <person name="Todd R.B."/>
            <person name="Tsang A."/>
            <person name="Unkles S.E."/>
            <person name="van de Wiele N."/>
            <person name="van Rossen-Uffink D."/>
            <person name="Oliveira J.V."/>
            <person name="Vesth T.C."/>
            <person name="Visser J."/>
            <person name="Yu J.-H."/>
            <person name="Zhou M."/>
            <person name="Andersen M.R."/>
            <person name="Archer D.B."/>
            <person name="Baker S.E."/>
            <person name="Benoit I."/>
            <person name="Brakhage A.A."/>
            <person name="Braus G.H."/>
            <person name="Fischer R."/>
            <person name="Frisvad J.C."/>
            <person name="Goldman G.H."/>
            <person name="Houbraken J."/>
            <person name="Oakley B."/>
            <person name="Pocsi I."/>
            <person name="Scazzocchio C."/>
            <person name="Seiboth B."/>
            <person name="vanKuyk P.A."/>
            <person name="Wortman J."/>
            <person name="Dyer P.S."/>
            <person name="Grigoriev I.V."/>
        </authorList>
    </citation>
    <scope>NUCLEOTIDE SEQUENCE [LARGE SCALE GENOMIC DNA]</scope>
    <source>
        <strain evidence="8">ITEM 5010</strain>
    </source>
</reference>